<dbReference type="Gene3D" id="1.10.510.10">
    <property type="entry name" value="Transferase(Phosphotransferase) domain 1"/>
    <property type="match status" value="1"/>
</dbReference>
<feature type="domain" description="Protein kinase" evidence="13">
    <location>
        <begin position="1"/>
        <end position="217"/>
    </location>
</feature>
<dbReference type="GO" id="GO:0005524">
    <property type="term" value="F:ATP binding"/>
    <property type="evidence" value="ECO:0007669"/>
    <property type="project" value="UniProtKB-KW"/>
</dbReference>
<dbReference type="InterPro" id="IPR008271">
    <property type="entry name" value="Ser/Thr_kinase_AS"/>
</dbReference>
<proteinExistence type="predicted"/>
<evidence type="ECO:0000256" key="9">
    <source>
        <dbReference type="ARBA" id="ARBA00022989"/>
    </source>
</evidence>
<dbReference type="InterPro" id="IPR011009">
    <property type="entry name" value="Kinase-like_dom_sf"/>
</dbReference>
<dbReference type="EMBL" id="BQKI01000018">
    <property type="protein sequence ID" value="GJN11514.1"/>
    <property type="molecule type" value="Genomic_DNA"/>
</dbReference>
<keyword evidence="10" id="KW-0472">Membrane</keyword>
<evidence type="ECO:0000259" key="13">
    <source>
        <dbReference type="PROSITE" id="PS50011"/>
    </source>
</evidence>
<dbReference type="InterPro" id="IPR000719">
    <property type="entry name" value="Prot_kinase_dom"/>
</dbReference>
<dbReference type="InterPro" id="IPR001245">
    <property type="entry name" value="Ser-Thr/Tyr_kinase_cat_dom"/>
</dbReference>
<dbReference type="GO" id="GO:0016020">
    <property type="term" value="C:membrane"/>
    <property type="evidence" value="ECO:0007669"/>
    <property type="project" value="UniProtKB-SubCell"/>
</dbReference>
<evidence type="ECO:0000256" key="1">
    <source>
        <dbReference type="ARBA" id="ARBA00004167"/>
    </source>
</evidence>
<dbReference type="PROSITE" id="PS50011">
    <property type="entry name" value="PROTEIN_KINASE_DOM"/>
    <property type="match status" value="1"/>
</dbReference>
<keyword evidence="2" id="KW-0597">Phosphoprotein</keyword>
<keyword evidence="4" id="KW-0812">Transmembrane</keyword>
<keyword evidence="12" id="KW-0325">Glycoprotein</keyword>
<evidence type="ECO:0000256" key="5">
    <source>
        <dbReference type="ARBA" id="ARBA00022729"/>
    </source>
</evidence>
<name>A0AAV5DLJ7_ELECO</name>
<dbReference type="AlphaFoldDB" id="A0AAV5DLJ7"/>
<dbReference type="PANTHER" id="PTHR27006">
    <property type="entry name" value="PROMASTIGOTE SURFACE ANTIGEN PROTEIN PSA"/>
    <property type="match status" value="1"/>
</dbReference>
<evidence type="ECO:0000256" key="6">
    <source>
        <dbReference type="ARBA" id="ARBA00022737"/>
    </source>
</evidence>
<evidence type="ECO:0000313" key="14">
    <source>
        <dbReference type="EMBL" id="GJN11514.1"/>
    </source>
</evidence>
<dbReference type="SMART" id="SM00220">
    <property type="entry name" value="S_TKc"/>
    <property type="match status" value="1"/>
</dbReference>
<keyword evidence="7" id="KW-0547">Nucleotide-binding</keyword>
<comment type="subcellular location">
    <subcellularLocation>
        <location evidence="1">Membrane</location>
        <topology evidence="1">Single-pass membrane protein</topology>
    </subcellularLocation>
</comment>
<keyword evidence="8" id="KW-0067">ATP-binding</keyword>
<dbReference type="PIRSF" id="PIRSF000654">
    <property type="entry name" value="Integrin-linked_kinase"/>
    <property type="match status" value="1"/>
</dbReference>
<dbReference type="Pfam" id="PF07714">
    <property type="entry name" value="PK_Tyr_Ser-Thr"/>
    <property type="match status" value="1"/>
</dbReference>
<keyword evidence="3" id="KW-0808">Transferase</keyword>
<evidence type="ECO:0000256" key="2">
    <source>
        <dbReference type="ARBA" id="ARBA00022553"/>
    </source>
</evidence>
<evidence type="ECO:0000256" key="8">
    <source>
        <dbReference type="ARBA" id="ARBA00022840"/>
    </source>
</evidence>
<dbReference type="PANTHER" id="PTHR27006:SF634">
    <property type="entry name" value="RECEPTOR-LIKE SERINE_THREONINE-PROTEIN KINASE"/>
    <property type="match status" value="1"/>
</dbReference>
<dbReference type="Proteomes" id="UP001054889">
    <property type="component" value="Unassembled WGS sequence"/>
</dbReference>
<evidence type="ECO:0000256" key="4">
    <source>
        <dbReference type="ARBA" id="ARBA00022692"/>
    </source>
</evidence>
<protein>
    <recommendedName>
        <fullName evidence="13">Protein kinase domain-containing protein</fullName>
    </recommendedName>
</protein>
<dbReference type="PROSITE" id="PS00108">
    <property type="entry name" value="PROTEIN_KINASE_ST"/>
    <property type="match status" value="1"/>
</dbReference>
<gene>
    <name evidence="14" type="primary">ga29713</name>
    <name evidence="14" type="ORF">PR202_ga29713</name>
</gene>
<reference evidence="14" key="2">
    <citation type="submission" date="2021-12" db="EMBL/GenBank/DDBJ databases">
        <title>Resequencing data analysis of finger millet.</title>
        <authorList>
            <person name="Hatakeyama M."/>
            <person name="Aluri S."/>
            <person name="Balachadran M.T."/>
            <person name="Sivarajan S.R."/>
            <person name="Poveda L."/>
            <person name="Shimizu-Inatsugi R."/>
            <person name="Schlapbach R."/>
            <person name="Sreeman S.M."/>
            <person name="Shimizu K.K."/>
        </authorList>
    </citation>
    <scope>NUCLEOTIDE SEQUENCE</scope>
</reference>
<sequence length="245" mass="27745">MLVYEHVINGSLDKYLFDNATGTILNWEQRYNIILGIAKGILYLHEDSRIKMIHRDLKANNILLDENMNPKVADFGLARLFGGDHTQTKTAHVVGTYGYMAPEYVMFGNVSTKTDVFSFGVLLLEIVTGRRNGSSDDANSDVCHLITDVWNYWIQGRALQLVQQSQHEYSESKALRCIHIGLLCVQQNPNERPEISSVVLMLTRSRIELQTPRQPAFFFGNDAFNGMAEENFSVNNVTNTDPCPR</sequence>
<evidence type="ECO:0000256" key="11">
    <source>
        <dbReference type="ARBA" id="ARBA00023170"/>
    </source>
</evidence>
<evidence type="ECO:0000256" key="12">
    <source>
        <dbReference type="ARBA" id="ARBA00023180"/>
    </source>
</evidence>
<dbReference type="GO" id="GO:0004672">
    <property type="term" value="F:protein kinase activity"/>
    <property type="evidence" value="ECO:0007669"/>
    <property type="project" value="InterPro"/>
</dbReference>
<comment type="caution">
    <text evidence="14">The sequence shown here is derived from an EMBL/GenBank/DDBJ whole genome shotgun (WGS) entry which is preliminary data.</text>
</comment>
<dbReference type="FunFam" id="1.10.510.10:FF:000343">
    <property type="entry name" value="Cysteine-rich receptor-like protein kinase 28"/>
    <property type="match status" value="1"/>
</dbReference>
<evidence type="ECO:0000256" key="7">
    <source>
        <dbReference type="ARBA" id="ARBA00022741"/>
    </source>
</evidence>
<reference evidence="14" key="1">
    <citation type="journal article" date="2018" name="DNA Res.">
        <title>Multiple hybrid de novo genome assembly of finger millet, an orphan allotetraploid crop.</title>
        <authorList>
            <person name="Hatakeyama M."/>
            <person name="Aluri S."/>
            <person name="Balachadran M.T."/>
            <person name="Sivarajan S.R."/>
            <person name="Patrignani A."/>
            <person name="Gruter S."/>
            <person name="Poveda L."/>
            <person name="Shimizu-Inatsugi R."/>
            <person name="Baeten J."/>
            <person name="Francoijs K.J."/>
            <person name="Nataraja K.N."/>
            <person name="Reddy Y.A.N."/>
            <person name="Phadnis S."/>
            <person name="Ravikumar R.L."/>
            <person name="Schlapbach R."/>
            <person name="Sreeman S.M."/>
            <person name="Shimizu K.K."/>
        </authorList>
    </citation>
    <scope>NUCLEOTIDE SEQUENCE</scope>
</reference>
<keyword evidence="11" id="KW-0675">Receptor</keyword>
<keyword evidence="15" id="KW-1185">Reference proteome</keyword>
<keyword evidence="5" id="KW-0732">Signal</keyword>
<organism evidence="14 15">
    <name type="scientific">Eleusine coracana subsp. coracana</name>
    <dbReference type="NCBI Taxonomy" id="191504"/>
    <lineage>
        <taxon>Eukaryota</taxon>
        <taxon>Viridiplantae</taxon>
        <taxon>Streptophyta</taxon>
        <taxon>Embryophyta</taxon>
        <taxon>Tracheophyta</taxon>
        <taxon>Spermatophyta</taxon>
        <taxon>Magnoliopsida</taxon>
        <taxon>Liliopsida</taxon>
        <taxon>Poales</taxon>
        <taxon>Poaceae</taxon>
        <taxon>PACMAD clade</taxon>
        <taxon>Chloridoideae</taxon>
        <taxon>Cynodonteae</taxon>
        <taxon>Eleusininae</taxon>
        <taxon>Eleusine</taxon>
    </lineage>
</organism>
<keyword evidence="9" id="KW-1133">Transmembrane helix</keyword>
<dbReference type="SUPFAM" id="SSF56112">
    <property type="entry name" value="Protein kinase-like (PK-like)"/>
    <property type="match status" value="1"/>
</dbReference>
<evidence type="ECO:0000256" key="10">
    <source>
        <dbReference type="ARBA" id="ARBA00023136"/>
    </source>
</evidence>
<evidence type="ECO:0000313" key="15">
    <source>
        <dbReference type="Proteomes" id="UP001054889"/>
    </source>
</evidence>
<accession>A0AAV5DLJ7</accession>
<evidence type="ECO:0000256" key="3">
    <source>
        <dbReference type="ARBA" id="ARBA00022679"/>
    </source>
</evidence>
<keyword evidence="6" id="KW-0677">Repeat</keyword>